<comment type="caution">
    <text evidence="3">The sequence shown here is derived from an EMBL/GenBank/DDBJ whole genome shotgun (WGS) entry which is preliminary data.</text>
</comment>
<dbReference type="Proteomes" id="UP000785613">
    <property type="component" value="Unassembled WGS sequence"/>
</dbReference>
<sequence>MTNLYAAPSANMTATAYQGDTYLPRMFQKDGRIGRVRYLVYEMIITVLTVAAMSALLTWLIPAYGPMLSMFAMLVWIPSTAVTLVVTRRRLHDLGKSGWLGLLHLVPVANLLFGLWMVFGRGDPDANQYGVPPAPTTRALVIAAFLIPIAIVAVLPGYQDLQEKWMADMVRFKTDEFMKEHKAEAAAKAAAAGNDVDEDAAASDDASVDGEQAPAAPEKAGSTPAR</sequence>
<feature type="transmembrane region" description="Helical" evidence="2">
    <location>
        <begin position="99"/>
        <end position="119"/>
    </location>
</feature>
<accession>A0ABX0M2R3</accession>
<name>A0ABX0M2R3_9BURK</name>
<keyword evidence="2" id="KW-0472">Membrane</keyword>
<feature type="region of interest" description="Disordered" evidence="1">
    <location>
        <begin position="188"/>
        <end position="226"/>
    </location>
</feature>
<protein>
    <submittedName>
        <fullName evidence="3">DUF805 domain-containing protein</fullName>
    </submittedName>
</protein>
<reference evidence="3 4" key="1">
    <citation type="submission" date="2019-09" db="EMBL/GenBank/DDBJ databases">
        <title>Taxonomy of Antarctic Massilia spp.: description of Massilia rubra sp. nov., Massilia aquatica sp. nov., Massilia mucilaginosa sp. nov., Massilia frigida sp. nov. isolated from streams, lakes and regoliths.</title>
        <authorList>
            <person name="Holochova P."/>
            <person name="Sedlacek I."/>
            <person name="Kralova S."/>
            <person name="Maslanova I."/>
            <person name="Busse H.-J."/>
            <person name="Stankova E."/>
            <person name="Vrbovska V."/>
            <person name="Kovarovic V."/>
            <person name="Bartak M."/>
            <person name="Svec P."/>
            <person name="Pantucek R."/>
        </authorList>
    </citation>
    <scope>NUCLEOTIDE SEQUENCE [LARGE SCALE GENOMIC DNA]</scope>
    <source>
        <strain evidence="3 4">CCM 8692</strain>
    </source>
</reference>
<feature type="transmembrane region" description="Helical" evidence="2">
    <location>
        <begin position="67"/>
        <end position="87"/>
    </location>
</feature>
<dbReference type="PANTHER" id="PTHR34980:SF3">
    <property type="entry name" value="BLR8105 PROTEIN"/>
    <property type="match status" value="1"/>
</dbReference>
<feature type="transmembrane region" description="Helical" evidence="2">
    <location>
        <begin position="38"/>
        <end position="61"/>
    </location>
</feature>
<evidence type="ECO:0000313" key="3">
    <source>
        <dbReference type="EMBL" id="NHZ38512.1"/>
    </source>
</evidence>
<proteinExistence type="predicted"/>
<gene>
    <name evidence="3" type="ORF">F0185_33745</name>
</gene>
<evidence type="ECO:0000256" key="2">
    <source>
        <dbReference type="SAM" id="Phobius"/>
    </source>
</evidence>
<keyword evidence="2" id="KW-0812">Transmembrane</keyword>
<dbReference type="Pfam" id="PF05656">
    <property type="entry name" value="DUF805"/>
    <property type="match status" value="1"/>
</dbReference>
<keyword evidence="2" id="KW-1133">Transmembrane helix</keyword>
<feature type="transmembrane region" description="Helical" evidence="2">
    <location>
        <begin position="139"/>
        <end position="158"/>
    </location>
</feature>
<evidence type="ECO:0000313" key="4">
    <source>
        <dbReference type="Proteomes" id="UP000785613"/>
    </source>
</evidence>
<evidence type="ECO:0000256" key="1">
    <source>
        <dbReference type="SAM" id="MobiDB-lite"/>
    </source>
</evidence>
<dbReference type="EMBL" id="VUYU01000061">
    <property type="protein sequence ID" value="NHZ38512.1"/>
    <property type="molecule type" value="Genomic_DNA"/>
</dbReference>
<feature type="compositionally biased region" description="Acidic residues" evidence="1">
    <location>
        <begin position="195"/>
        <end position="208"/>
    </location>
</feature>
<keyword evidence="4" id="KW-1185">Reference proteome</keyword>
<dbReference type="InterPro" id="IPR008523">
    <property type="entry name" value="DUF805"/>
</dbReference>
<organism evidence="3 4">
    <name type="scientific">Massilia rubra</name>
    <dbReference type="NCBI Taxonomy" id="2607910"/>
    <lineage>
        <taxon>Bacteria</taxon>
        <taxon>Pseudomonadati</taxon>
        <taxon>Pseudomonadota</taxon>
        <taxon>Betaproteobacteria</taxon>
        <taxon>Burkholderiales</taxon>
        <taxon>Oxalobacteraceae</taxon>
        <taxon>Telluria group</taxon>
        <taxon>Massilia</taxon>
    </lineage>
</organism>
<dbReference type="RefSeq" id="WP_167233076.1">
    <property type="nucleotide sequence ID" value="NZ_VUYU01000061.1"/>
</dbReference>
<dbReference type="PANTHER" id="PTHR34980">
    <property type="entry name" value="INNER MEMBRANE PROTEIN-RELATED-RELATED"/>
    <property type="match status" value="1"/>
</dbReference>